<keyword evidence="6" id="KW-0547">Nucleotide-binding</keyword>
<dbReference type="GO" id="GO:0000155">
    <property type="term" value="F:phosphorelay sensor kinase activity"/>
    <property type="evidence" value="ECO:0007669"/>
    <property type="project" value="InterPro"/>
</dbReference>
<keyword evidence="10" id="KW-0812">Transmembrane</keyword>
<keyword evidence="4" id="KW-0597">Phosphoprotein</keyword>
<dbReference type="SUPFAM" id="SSF47384">
    <property type="entry name" value="Homodimeric domain of signal transducing histidine kinase"/>
    <property type="match status" value="1"/>
</dbReference>
<dbReference type="EMBL" id="SLUB01000009">
    <property type="protein sequence ID" value="THE13394.1"/>
    <property type="molecule type" value="Genomic_DNA"/>
</dbReference>
<dbReference type="InterPro" id="IPR050736">
    <property type="entry name" value="Sensor_HK_Regulatory"/>
</dbReference>
<evidence type="ECO:0000256" key="10">
    <source>
        <dbReference type="SAM" id="Phobius"/>
    </source>
</evidence>
<dbReference type="CDD" id="cd00082">
    <property type="entry name" value="HisKA"/>
    <property type="match status" value="1"/>
</dbReference>
<dbReference type="OrthoDB" id="9813151at2"/>
<evidence type="ECO:0000256" key="6">
    <source>
        <dbReference type="ARBA" id="ARBA00022741"/>
    </source>
</evidence>
<keyword evidence="8" id="KW-0067">ATP-binding</keyword>
<dbReference type="GO" id="GO:0005524">
    <property type="term" value="F:ATP binding"/>
    <property type="evidence" value="ECO:0007669"/>
    <property type="project" value="UniProtKB-KW"/>
</dbReference>
<dbReference type="InterPro" id="IPR004358">
    <property type="entry name" value="Sig_transdc_His_kin-like_C"/>
</dbReference>
<dbReference type="PRINTS" id="PR00344">
    <property type="entry name" value="BCTRLSENSOR"/>
</dbReference>
<dbReference type="EC" id="2.7.13.3" evidence="3"/>
<evidence type="ECO:0000259" key="11">
    <source>
        <dbReference type="PROSITE" id="PS50109"/>
    </source>
</evidence>
<dbReference type="RefSeq" id="WP_136378932.1">
    <property type="nucleotide sequence ID" value="NZ_SLUB01000009.1"/>
</dbReference>
<reference evidence="12 13" key="1">
    <citation type="journal article" date="2019" name="Indoor Air">
        <title>Impacts of indoor surface finishes on bacterial viability.</title>
        <authorList>
            <person name="Hu J."/>
            <person name="Maamar S.B."/>
            <person name="Glawe A.J."/>
            <person name="Gottel N."/>
            <person name="Gilbert J.A."/>
            <person name="Hartmann E.M."/>
        </authorList>
    </citation>
    <scope>NUCLEOTIDE SEQUENCE [LARGE SCALE GENOMIC DNA]</scope>
    <source>
        <strain evidence="12 13">AF060A6</strain>
    </source>
</reference>
<proteinExistence type="predicted"/>
<dbReference type="STRING" id="1033734.GCA_000285535_03046"/>
<dbReference type="PANTHER" id="PTHR43711:SF28">
    <property type="entry name" value="SENSOR HISTIDINE KINASE YXDK"/>
    <property type="match status" value="1"/>
</dbReference>
<dbReference type="PANTHER" id="PTHR43711">
    <property type="entry name" value="TWO-COMPONENT HISTIDINE KINASE"/>
    <property type="match status" value="1"/>
</dbReference>
<organism evidence="12 13">
    <name type="scientific">Bacillus timonensis</name>
    <dbReference type="NCBI Taxonomy" id="1033734"/>
    <lineage>
        <taxon>Bacteria</taxon>
        <taxon>Bacillati</taxon>
        <taxon>Bacillota</taxon>
        <taxon>Bacilli</taxon>
        <taxon>Bacillales</taxon>
        <taxon>Bacillaceae</taxon>
        <taxon>Bacillus</taxon>
    </lineage>
</organism>
<keyword evidence="10" id="KW-1133">Transmembrane helix</keyword>
<dbReference type="InterPro" id="IPR005467">
    <property type="entry name" value="His_kinase_dom"/>
</dbReference>
<keyword evidence="13" id="KW-1185">Reference proteome</keyword>
<dbReference type="Pfam" id="PF00512">
    <property type="entry name" value="HisKA"/>
    <property type="match status" value="1"/>
</dbReference>
<dbReference type="SMART" id="SM00388">
    <property type="entry name" value="HisKA"/>
    <property type="match status" value="1"/>
</dbReference>
<keyword evidence="5" id="KW-0808">Transferase</keyword>
<dbReference type="Gene3D" id="1.10.287.130">
    <property type="match status" value="1"/>
</dbReference>
<dbReference type="GO" id="GO:0005886">
    <property type="term" value="C:plasma membrane"/>
    <property type="evidence" value="ECO:0007669"/>
    <property type="project" value="UniProtKB-SubCell"/>
</dbReference>
<evidence type="ECO:0000256" key="8">
    <source>
        <dbReference type="ARBA" id="ARBA00022840"/>
    </source>
</evidence>
<evidence type="ECO:0000256" key="7">
    <source>
        <dbReference type="ARBA" id="ARBA00022777"/>
    </source>
</evidence>
<evidence type="ECO:0000313" key="13">
    <source>
        <dbReference type="Proteomes" id="UP000306477"/>
    </source>
</evidence>
<dbReference type="PROSITE" id="PS50109">
    <property type="entry name" value="HIS_KIN"/>
    <property type="match status" value="1"/>
</dbReference>
<dbReference type="Pfam" id="PF02518">
    <property type="entry name" value="HATPase_c"/>
    <property type="match status" value="1"/>
</dbReference>
<feature type="transmembrane region" description="Helical" evidence="10">
    <location>
        <begin position="167"/>
        <end position="190"/>
    </location>
</feature>
<dbReference type="Gene3D" id="3.30.565.10">
    <property type="entry name" value="Histidine kinase-like ATPase, C-terminal domain"/>
    <property type="match status" value="1"/>
</dbReference>
<evidence type="ECO:0000256" key="2">
    <source>
        <dbReference type="ARBA" id="ARBA00004651"/>
    </source>
</evidence>
<comment type="subcellular location">
    <subcellularLocation>
        <location evidence="2">Cell membrane</location>
        <topology evidence="2">Multi-pass membrane protein</topology>
    </subcellularLocation>
</comment>
<evidence type="ECO:0000256" key="4">
    <source>
        <dbReference type="ARBA" id="ARBA00022553"/>
    </source>
</evidence>
<evidence type="ECO:0000256" key="1">
    <source>
        <dbReference type="ARBA" id="ARBA00000085"/>
    </source>
</evidence>
<dbReference type="CDD" id="cd00075">
    <property type="entry name" value="HATPase"/>
    <property type="match status" value="1"/>
</dbReference>
<gene>
    <name evidence="12" type="ORF">E1I69_07195</name>
</gene>
<dbReference type="InterPro" id="IPR003594">
    <property type="entry name" value="HATPase_dom"/>
</dbReference>
<comment type="caution">
    <text evidence="12">The sequence shown here is derived from an EMBL/GenBank/DDBJ whole genome shotgun (WGS) entry which is preliminary data.</text>
</comment>
<dbReference type="FunFam" id="3.30.565.10:FF:000006">
    <property type="entry name" value="Sensor histidine kinase WalK"/>
    <property type="match status" value="1"/>
</dbReference>
<dbReference type="InterPro" id="IPR036097">
    <property type="entry name" value="HisK_dim/P_sf"/>
</dbReference>
<accession>A0A4S3PV62</accession>
<evidence type="ECO:0000313" key="12">
    <source>
        <dbReference type="EMBL" id="THE13394.1"/>
    </source>
</evidence>
<protein>
    <recommendedName>
        <fullName evidence="3">histidine kinase</fullName>
        <ecNumber evidence="3">2.7.13.3</ecNumber>
    </recommendedName>
</protein>
<comment type="catalytic activity">
    <reaction evidence="1">
        <text>ATP + protein L-histidine = ADP + protein N-phospho-L-histidine.</text>
        <dbReference type="EC" id="2.7.13.3"/>
    </reaction>
</comment>
<dbReference type="InterPro" id="IPR003661">
    <property type="entry name" value="HisK_dim/P_dom"/>
</dbReference>
<evidence type="ECO:0000256" key="3">
    <source>
        <dbReference type="ARBA" id="ARBA00012438"/>
    </source>
</evidence>
<keyword evidence="9" id="KW-0902">Two-component regulatory system</keyword>
<dbReference type="AlphaFoldDB" id="A0A4S3PV62"/>
<dbReference type="InterPro" id="IPR036890">
    <property type="entry name" value="HATPase_C_sf"/>
</dbReference>
<dbReference type="SMART" id="SM00387">
    <property type="entry name" value="HATPase_c"/>
    <property type="match status" value="1"/>
</dbReference>
<dbReference type="Proteomes" id="UP000306477">
    <property type="component" value="Unassembled WGS sequence"/>
</dbReference>
<name>A0A4S3PV62_9BACI</name>
<keyword evidence="10" id="KW-0472">Membrane</keyword>
<keyword evidence="7 12" id="KW-0418">Kinase</keyword>
<feature type="domain" description="Histidine kinase" evidence="11">
    <location>
        <begin position="210"/>
        <end position="423"/>
    </location>
</feature>
<sequence length="423" mass="48842">MEFNPVKSKLNLIYTGSLLIILSIFIVVLYLFISGAIKNEEIEQLNRFFEKEKHDFVEEIQEHGHRIDKDDEREHERLEYQPGKNIFYYIFDSSANLVEGEETVEGLAQFLTRKDLDSLPMKFTKEMELKETHVLLIQYPLHVQENNLGSVIIGMDITDEKHLIQRIIWILLLLTLLFSILFAWAGNFFAGQAMKPIQMAFQTQRKFVSDASHELRTPLSIFYSSIDVLAREESEHLSPFGREILEDVKNESEMMKKLLNDLLFLARNDQKNFELDIEELDLSLLLHSLVNRFRRIVPSHLSLEEHIQNGISMKADKVRIEQLVYILLDNAVRYSKEGKITCSLANHGPEIVISIKDTGPGIPQDEIHHIFDRFYRGDSSRKRDGSGLGLSIAKAIVDAHRGKIEVKSEIDQGTEFVISFQVK</sequence>
<dbReference type="SUPFAM" id="SSF55874">
    <property type="entry name" value="ATPase domain of HSP90 chaperone/DNA topoisomerase II/histidine kinase"/>
    <property type="match status" value="1"/>
</dbReference>
<evidence type="ECO:0000256" key="5">
    <source>
        <dbReference type="ARBA" id="ARBA00022679"/>
    </source>
</evidence>
<feature type="transmembrane region" description="Helical" evidence="10">
    <location>
        <begin position="12"/>
        <end position="33"/>
    </location>
</feature>
<evidence type="ECO:0000256" key="9">
    <source>
        <dbReference type="ARBA" id="ARBA00023012"/>
    </source>
</evidence>